<proteinExistence type="predicted"/>
<dbReference type="InterPro" id="IPR046864">
    <property type="entry name" value="VasX_N"/>
</dbReference>
<keyword evidence="1" id="KW-1133">Transmembrane helix</keyword>
<evidence type="ECO:0000313" key="3">
    <source>
        <dbReference type="EMBL" id="UXY16284.1"/>
    </source>
</evidence>
<feature type="transmembrane region" description="Helical" evidence="1">
    <location>
        <begin position="727"/>
        <end position="749"/>
    </location>
</feature>
<feature type="transmembrane region" description="Helical" evidence="1">
    <location>
        <begin position="689"/>
        <end position="707"/>
    </location>
</feature>
<feature type="transmembrane region" description="Helical" evidence="1">
    <location>
        <begin position="761"/>
        <end position="781"/>
    </location>
</feature>
<keyword evidence="1" id="KW-0812">Transmembrane</keyword>
<dbReference type="Proteomes" id="UP001061302">
    <property type="component" value="Chromosome"/>
</dbReference>
<organism evidence="3 4">
    <name type="scientific">Chitiniphilus purpureus</name>
    <dbReference type="NCBI Taxonomy" id="2981137"/>
    <lineage>
        <taxon>Bacteria</taxon>
        <taxon>Pseudomonadati</taxon>
        <taxon>Pseudomonadota</taxon>
        <taxon>Betaproteobacteria</taxon>
        <taxon>Neisseriales</taxon>
        <taxon>Chitinibacteraceae</taxon>
        <taxon>Chitiniphilus</taxon>
    </lineage>
</organism>
<gene>
    <name evidence="3" type="ORF">N8I74_04490</name>
</gene>
<keyword evidence="4" id="KW-1185">Reference proteome</keyword>
<name>A0ABY6DPH0_9NEIS</name>
<protein>
    <recommendedName>
        <fullName evidence="2">Toxin VasX N-terminal region domain-containing protein</fullName>
    </recommendedName>
</protein>
<dbReference type="InterPro" id="IPR048126">
    <property type="entry name" value="Toxin_VasX"/>
</dbReference>
<feature type="transmembrane region" description="Helical" evidence="1">
    <location>
        <begin position="787"/>
        <end position="809"/>
    </location>
</feature>
<evidence type="ECO:0000313" key="4">
    <source>
        <dbReference type="Proteomes" id="UP001061302"/>
    </source>
</evidence>
<dbReference type="RefSeq" id="WP_263125740.1">
    <property type="nucleotide sequence ID" value="NZ_CP106753.1"/>
</dbReference>
<reference evidence="3" key="1">
    <citation type="submission" date="2022-10" db="EMBL/GenBank/DDBJ databases">
        <title>Chitiniphilus purpureus sp. nov., a novel chitin-degrading bacterium isolated from crawfish pond sediment.</title>
        <authorList>
            <person name="Li K."/>
        </authorList>
    </citation>
    <scope>NUCLEOTIDE SEQUENCE</scope>
    <source>
        <strain evidence="3">CD1</strain>
    </source>
</reference>
<evidence type="ECO:0000259" key="2">
    <source>
        <dbReference type="Pfam" id="PF20249"/>
    </source>
</evidence>
<accession>A0ABY6DPH0</accession>
<dbReference type="NCBIfam" id="NF041559">
    <property type="entry name" value="BTH_I2691_fam"/>
    <property type="match status" value="1"/>
</dbReference>
<evidence type="ECO:0000256" key="1">
    <source>
        <dbReference type="SAM" id="Phobius"/>
    </source>
</evidence>
<sequence>MSECQTKCKMCDKRGLPILLTRYAIAPHDAGAPAVQGGFSVTDQGGAKIDLQGAAQYTQRLLRSGYLYMYDEKRNRWHGYFITPDGYYMPFDMPKAGPTPPAIKGDPKKIVPCNPAKNGIIAGCITLSTPTEAGKVWFGFSDVEWTQAVWQRHQSADYRKRHMREFDVAKWLGSGAHNHACGIHLHAGYIAEYAKGARKQAFAFSPAQFNARSGQSAGLIHAFENLNRGKGVFLALNDPAGLAMDLAALMTSSLNAFMQQPARSRKLTISATIGDLRTAIYEQAKDKAIRDADFNARQRATQGGLSYPAYVPAQFDEAYYLRTRNPSSTMVREYQQEAWQKYRDSYSEAARQQFQREFTEQLAEFDRTRIAPLAVAHAAWMKSQRMAQSFQCNFDETNLDSGKVYLATVSLCIADTQDKQACFDLYDEWMDGSLEDQRNLLLRALVLNQQQLASIISKGAQVNIDPAKLPWDGMIASVGGALDRVMENESDILGRFIVQAGSTALNKLKACAEAGALPQGLVAMGVVSKSAIVRLEFTGSMRDFQSYLAEELIKARGEALPPHGLKAALNRHLRSLEVDGVSLEGTRKKRFLVMLNLDELKAVQSGLKPRAKSVAMAKTLGVADLRALNPGRWRNGLNRAAIWAKGHLPLGFSALAALAQWAALGSLTSDLEKSVKTGRDLDENRARHLAGWAAFGGTIAEALGTVVAKIPTTTLRLGQGWTSLMSILMKGIGKGLGILAAGTMAYWDVKKGVSEMQSGKQGLGMLYLASAGFGLGAAIILLLPFAWATLVGFILIALVLCIAVLIEFIKPNPIQEWLEGCIFGKDTFKTLDAEMRALKAISE</sequence>
<dbReference type="CDD" id="cd20707">
    <property type="entry name" value="MIX_III"/>
    <property type="match status" value="1"/>
</dbReference>
<feature type="domain" description="Toxin VasX N-terminal region" evidence="2">
    <location>
        <begin position="8"/>
        <end position="172"/>
    </location>
</feature>
<dbReference type="Pfam" id="PF20249">
    <property type="entry name" value="VasX_N"/>
    <property type="match status" value="1"/>
</dbReference>
<keyword evidence="1" id="KW-0472">Membrane</keyword>
<dbReference type="EMBL" id="CP106753">
    <property type="protein sequence ID" value="UXY16284.1"/>
    <property type="molecule type" value="Genomic_DNA"/>
</dbReference>